<organism evidence="2 3">
    <name type="scientific">Schizophyllum amplum</name>
    <dbReference type="NCBI Taxonomy" id="97359"/>
    <lineage>
        <taxon>Eukaryota</taxon>
        <taxon>Fungi</taxon>
        <taxon>Dikarya</taxon>
        <taxon>Basidiomycota</taxon>
        <taxon>Agaricomycotina</taxon>
        <taxon>Agaricomycetes</taxon>
        <taxon>Agaricomycetidae</taxon>
        <taxon>Agaricales</taxon>
        <taxon>Schizophyllaceae</taxon>
        <taxon>Schizophyllum</taxon>
    </lineage>
</organism>
<dbReference type="Proteomes" id="UP000320762">
    <property type="component" value="Unassembled WGS sequence"/>
</dbReference>
<gene>
    <name evidence="2" type="ORF">BD626DRAFT_473621</name>
</gene>
<evidence type="ECO:0000313" key="3">
    <source>
        <dbReference type="Proteomes" id="UP000320762"/>
    </source>
</evidence>
<dbReference type="OrthoDB" id="2568455at2759"/>
<feature type="compositionally biased region" description="Pro residues" evidence="1">
    <location>
        <begin position="312"/>
        <end position="321"/>
    </location>
</feature>
<evidence type="ECO:0000256" key="1">
    <source>
        <dbReference type="SAM" id="MobiDB-lite"/>
    </source>
</evidence>
<sequence>MPSPSSADYPMRPAAKSRHIPPPLALEGSSYQTASSFGSASRLSRRDSDTLLYDVPSSFSPPPTSPRHLQSPTSPNSRRSRSPRHPRPTPSPTVPKRRKRSLTPLGLASDDLDAFAGACRLWYFDQDEGAGRTMTQTLANLPPSQRAPYSKLQASMRSAYHRSVNARKNAEFRAHLTATQPGGSLMPHTRANPHGKEAKKERYDRLERFIRSWCTLGMPGTTPFFTALWGVMRLQVVAEDLGGAGANRIDWELDDAVFKESAGKDFMLEAIDIIKGVLGFEEAPAPSTRDPSPVPPTSHLRAHSQPLLGENKPPPRPPAIPKRPRAPSDPFLDTPALSRSVGTSASQSSALLSQDSEDSPGPATPDPEDNAPPRTEDFFDLPEEEYLRTWTSPDLPDAEYLALLKLFPTFITRRMLPRFASRRRSLDVEAGEDEGCRVRCGTGTLSISARTRSDGWRLGWWQRFMQWLKQLLC</sequence>
<feature type="compositionally biased region" description="Low complexity" evidence="1">
    <location>
        <begin position="344"/>
        <end position="354"/>
    </location>
</feature>
<accession>A0A550CWY8</accession>
<comment type="caution">
    <text evidence="2">The sequence shown here is derived from an EMBL/GenBank/DDBJ whole genome shotgun (WGS) entry which is preliminary data.</text>
</comment>
<keyword evidence="3" id="KW-1185">Reference proteome</keyword>
<feature type="region of interest" description="Disordered" evidence="1">
    <location>
        <begin position="1"/>
        <end position="105"/>
    </location>
</feature>
<dbReference type="AlphaFoldDB" id="A0A550CWY8"/>
<feature type="region of interest" description="Disordered" evidence="1">
    <location>
        <begin position="284"/>
        <end position="377"/>
    </location>
</feature>
<evidence type="ECO:0000313" key="2">
    <source>
        <dbReference type="EMBL" id="TRM69307.1"/>
    </source>
</evidence>
<feature type="compositionally biased region" description="Basic residues" evidence="1">
    <location>
        <begin position="78"/>
        <end position="87"/>
    </location>
</feature>
<reference evidence="2 3" key="1">
    <citation type="journal article" date="2019" name="New Phytol.">
        <title>Comparative genomics reveals unique wood-decay strategies and fruiting body development in the Schizophyllaceae.</title>
        <authorList>
            <person name="Almasi E."/>
            <person name="Sahu N."/>
            <person name="Krizsan K."/>
            <person name="Balint B."/>
            <person name="Kovacs G.M."/>
            <person name="Kiss B."/>
            <person name="Cseklye J."/>
            <person name="Drula E."/>
            <person name="Henrissat B."/>
            <person name="Nagy I."/>
            <person name="Chovatia M."/>
            <person name="Adam C."/>
            <person name="LaButti K."/>
            <person name="Lipzen A."/>
            <person name="Riley R."/>
            <person name="Grigoriev I.V."/>
            <person name="Nagy L.G."/>
        </authorList>
    </citation>
    <scope>NUCLEOTIDE SEQUENCE [LARGE SCALE GENOMIC DNA]</scope>
    <source>
        <strain evidence="2 3">NL-1724</strain>
    </source>
</reference>
<feature type="region of interest" description="Disordered" evidence="1">
    <location>
        <begin position="179"/>
        <end position="200"/>
    </location>
</feature>
<dbReference type="EMBL" id="VDMD01000001">
    <property type="protein sequence ID" value="TRM69307.1"/>
    <property type="molecule type" value="Genomic_DNA"/>
</dbReference>
<protein>
    <submittedName>
        <fullName evidence="2">Uncharacterized protein</fullName>
    </submittedName>
</protein>
<feature type="compositionally biased region" description="Polar residues" evidence="1">
    <location>
        <begin position="29"/>
        <end position="42"/>
    </location>
</feature>
<proteinExistence type="predicted"/>
<name>A0A550CWY8_9AGAR</name>